<evidence type="ECO:0000259" key="4">
    <source>
        <dbReference type="Pfam" id="PF01814"/>
    </source>
</evidence>
<dbReference type="Gene3D" id="1.20.120.50">
    <property type="entry name" value="Hemerythrin-like"/>
    <property type="match status" value="1"/>
</dbReference>
<evidence type="ECO:0000313" key="6">
    <source>
        <dbReference type="Proteomes" id="UP001501788"/>
    </source>
</evidence>
<dbReference type="NCBIfam" id="TIGR02481">
    <property type="entry name" value="hemeryth_dom"/>
    <property type="match status" value="1"/>
</dbReference>
<evidence type="ECO:0000256" key="3">
    <source>
        <dbReference type="ARBA" id="ARBA00023004"/>
    </source>
</evidence>
<dbReference type="CDD" id="cd12107">
    <property type="entry name" value="Hemerythrin"/>
    <property type="match status" value="1"/>
</dbReference>
<gene>
    <name evidence="5" type="ORF">GCM10023090_19430</name>
</gene>
<dbReference type="Pfam" id="PF01814">
    <property type="entry name" value="Hemerythrin"/>
    <property type="match status" value="1"/>
</dbReference>
<evidence type="ECO:0000256" key="1">
    <source>
        <dbReference type="ARBA" id="ARBA00010587"/>
    </source>
</evidence>
<feature type="domain" description="Hemerythrin-like" evidence="4">
    <location>
        <begin position="16"/>
        <end position="119"/>
    </location>
</feature>
<keyword evidence="2" id="KW-0479">Metal-binding</keyword>
<sequence>MPTLQWTDALALDLPLMDDTHREFVDLLATVERADDAGVLAAWHALVDHTEQHFGQEDAWMAQTRFASGNCHSLQHKVVLQVMREGAARAERGELGVVRAMASELAVWFPQHAQSMDAALALHLRRVGFDPATGTVHAPGALPQELIHGCGGHSCSSGDAEQAEAAATA</sequence>
<evidence type="ECO:0000256" key="2">
    <source>
        <dbReference type="ARBA" id="ARBA00022723"/>
    </source>
</evidence>
<proteinExistence type="inferred from homology"/>
<evidence type="ECO:0000313" key="5">
    <source>
        <dbReference type="EMBL" id="GAA4425070.1"/>
    </source>
</evidence>
<dbReference type="SUPFAM" id="SSF47188">
    <property type="entry name" value="Hemerythrin-like"/>
    <property type="match status" value="1"/>
</dbReference>
<dbReference type="PANTHER" id="PTHR37164:SF1">
    <property type="entry name" value="BACTERIOHEMERYTHRIN"/>
    <property type="match status" value="1"/>
</dbReference>
<protein>
    <recommendedName>
        <fullName evidence="4">Hemerythrin-like domain-containing protein</fullName>
    </recommendedName>
</protein>
<comment type="caution">
    <text evidence="5">The sequence shown here is derived from an EMBL/GenBank/DDBJ whole genome shotgun (WGS) entry which is preliminary data.</text>
</comment>
<keyword evidence="3" id="KW-0408">Iron</keyword>
<organism evidence="5 6">
    <name type="scientific">Acidovorax lacteus</name>
    <dbReference type="NCBI Taxonomy" id="1924988"/>
    <lineage>
        <taxon>Bacteria</taxon>
        <taxon>Pseudomonadati</taxon>
        <taxon>Pseudomonadota</taxon>
        <taxon>Betaproteobacteria</taxon>
        <taxon>Burkholderiales</taxon>
        <taxon>Comamonadaceae</taxon>
        <taxon>Acidovorax</taxon>
    </lineage>
</organism>
<keyword evidence="6" id="KW-1185">Reference proteome</keyword>
<dbReference type="RefSeq" id="WP_345064007.1">
    <property type="nucleotide sequence ID" value="NZ_BAABEX010000013.1"/>
</dbReference>
<dbReference type="InterPro" id="IPR012312">
    <property type="entry name" value="Hemerythrin-like"/>
</dbReference>
<dbReference type="InterPro" id="IPR012827">
    <property type="entry name" value="Hemerythrin_metal-bd"/>
</dbReference>
<name>A0ABP8L9D0_9BURK</name>
<dbReference type="InterPro" id="IPR050669">
    <property type="entry name" value="Hemerythrin"/>
</dbReference>
<dbReference type="PANTHER" id="PTHR37164">
    <property type="entry name" value="BACTERIOHEMERYTHRIN"/>
    <property type="match status" value="1"/>
</dbReference>
<reference evidence="6" key="1">
    <citation type="journal article" date="2019" name="Int. J. Syst. Evol. Microbiol.">
        <title>The Global Catalogue of Microorganisms (GCM) 10K type strain sequencing project: providing services to taxonomists for standard genome sequencing and annotation.</title>
        <authorList>
            <consortium name="The Broad Institute Genomics Platform"/>
            <consortium name="The Broad Institute Genome Sequencing Center for Infectious Disease"/>
            <person name="Wu L."/>
            <person name="Ma J."/>
        </authorList>
    </citation>
    <scope>NUCLEOTIDE SEQUENCE [LARGE SCALE GENOMIC DNA]</scope>
    <source>
        <strain evidence="6">JCM 31890</strain>
    </source>
</reference>
<dbReference type="EMBL" id="BAABEX010000013">
    <property type="protein sequence ID" value="GAA4425070.1"/>
    <property type="molecule type" value="Genomic_DNA"/>
</dbReference>
<dbReference type="InterPro" id="IPR035938">
    <property type="entry name" value="Hemerythrin-like_sf"/>
</dbReference>
<accession>A0ABP8L9D0</accession>
<comment type="similarity">
    <text evidence="1">Belongs to the hemerythrin family.</text>
</comment>
<dbReference type="Proteomes" id="UP001501788">
    <property type="component" value="Unassembled WGS sequence"/>
</dbReference>